<feature type="region of interest" description="Disordered" evidence="1">
    <location>
        <begin position="349"/>
        <end position="371"/>
    </location>
</feature>
<feature type="region of interest" description="Disordered" evidence="1">
    <location>
        <begin position="89"/>
        <end position="149"/>
    </location>
</feature>
<sequence length="761" mass="79158">MHPVLCTCAATSKQSQQLRGGGGGGGGGGGSGLSKAARAGAIAGGIVAGILGLAIVAWRWLTAHRRSGDTPPAAAPINEPIISISCGGASAGGKVPKVRRQEENADRLHEGDERNVERVDMADAATLGNTRQKHQPHGRNTDQPCRTGTADPEAAWFAADTGFNRTCTASGAPSGTLITSSAMMTPSYAQDAVRGSFVDADKSALEIDTVMDEGVRDVRILAVVAGSSASAAGTVNGMATTAGMVPRTAASGTGVIGRGSYVSNPSITAAAVTTQFPVASYRRSLEAVADCMVRPDAAPEPCVVTEFIRKLWTGRLSFGVQLQQPHTPQSQPVPQLQSEPLQRLKLQPQLLSPPPRQPQAHLQPVQSRAAVPATATTAESLAIRASAGLPPLLSTGSCDVELLQLLMGEAIKVGAKGSGVQGILERGNSGHKGDLGGGDERAGRVVFVLWIKQPRTVFQKQHLLQFAGRGNVISHHDRHNTWESVENELRLSLSFDHRNVVRALSYITCSVDEDGKPTLSVLSREKALAEPGAAGQKEGGGGGGGPLGVVPTVSTLDGADFTGAAGDFLAVMYGGCGFGADGAAGQSQTAALHCGGGVAETWVIQVVAVATRPNDTQACSAVHVQAAYMRRVVCCALDVARGLEYLHGRNVCHGDLKPGNILLTEDPSSPWGLVAKLADFGMSRSLASDRTHTTTRNFGTVAYMAPEVLGIGKVSPASCMYSFGIILWELVSGRTPYQGMLPGHIIKSVVQELEAKLLTLM</sequence>
<dbReference type="GO" id="GO:0005524">
    <property type="term" value="F:ATP binding"/>
    <property type="evidence" value="ECO:0007669"/>
    <property type="project" value="InterPro"/>
</dbReference>
<dbReference type="STRING" id="3068.D8U1K3"/>
<dbReference type="AlphaFoldDB" id="D8U1K3"/>
<dbReference type="InterPro" id="IPR008271">
    <property type="entry name" value="Ser/Thr_kinase_AS"/>
</dbReference>
<name>D8U1K3_VOLCA</name>
<dbReference type="InterPro" id="IPR050167">
    <property type="entry name" value="Ser_Thr_protein_kinase"/>
</dbReference>
<dbReference type="SUPFAM" id="SSF56112">
    <property type="entry name" value="Protein kinase-like (PK-like)"/>
    <property type="match status" value="1"/>
</dbReference>
<dbReference type="InterPro" id="IPR000719">
    <property type="entry name" value="Prot_kinase_dom"/>
</dbReference>
<dbReference type="PANTHER" id="PTHR23257">
    <property type="entry name" value="SERINE-THREONINE PROTEIN KINASE"/>
    <property type="match status" value="1"/>
</dbReference>
<dbReference type="EMBL" id="GL378351">
    <property type="protein sequence ID" value="EFJ46355.1"/>
    <property type="molecule type" value="Genomic_DNA"/>
</dbReference>
<dbReference type="GO" id="GO:0007165">
    <property type="term" value="P:signal transduction"/>
    <property type="evidence" value="ECO:0007669"/>
    <property type="project" value="TreeGrafter"/>
</dbReference>
<proteinExistence type="predicted"/>
<keyword evidence="2" id="KW-0812">Transmembrane</keyword>
<gene>
    <name evidence="4" type="ORF">VOLCADRAFT_105557</name>
</gene>
<evidence type="ECO:0000313" key="5">
    <source>
        <dbReference type="Proteomes" id="UP000001058"/>
    </source>
</evidence>
<keyword evidence="2" id="KW-1133">Transmembrane helix</keyword>
<reference evidence="4 5" key="1">
    <citation type="journal article" date="2010" name="Science">
        <title>Genomic analysis of organismal complexity in the multicellular green alga Volvox carteri.</title>
        <authorList>
            <person name="Prochnik S.E."/>
            <person name="Umen J."/>
            <person name="Nedelcu A.M."/>
            <person name="Hallmann A."/>
            <person name="Miller S.M."/>
            <person name="Nishii I."/>
            <person name="Ferris P."/>
            <person name="Kuo A."/>
            <person name="Mitros T."/>
            <person name="Fritz-Laylin L.K."/>
            <person name="Hellsten U."/>
            <person name="Chapman J."/>
            <person name="Simakov O."/>
            <person name="Rensing S.A."/>
            <person name="Terry A."/>
            <person name="Pangilinan J."/>
            <person name="Kapitonov V."/>
            <person name="Jurka J."/>
            <person name="Salamov A."/>
            <person name="Shapiro H."/>
            <person name="Schmutz J."/>
            <person name="Grimwood J."/>
            <person name="Lindquist E."/>
            <person name="Lucas S."/>
            <person name="Grigoriev I.V."/>
            <person name="Schmitt R."/>
            <person name="Kirk D."/>
            <person name="Rokhsar D.S."/>
        </authorList>
    </citation>
    <scope>NUCLEOTIDE SEQUENCE [LARGE SCALE GENOMIC DNA]</scope>
    <source>
        <strain evidence="5">f. Nagariensis / Eve</strain>
    </source>
</reference>
<dbReference type="GeneID" id="9627472"/>
<dbReference type="KEGG" id="vcn:VOLCADRAFT_105557"/>
<keyword evidence="5" id="KW-1185">Reference proteome</keyword>
<dbReference type="eggNOG" id="KOG0192">
    <property type="taxonomic scope" value="Eukaryota"/>
</dbReference>
<dbReference type="GO" id="GO:0005737">
    <property type="term" value="C:cytoplasm"/>
    <property type="evidence" value="ECO:0007669"/>
    <property type="project" value="TreeGrafter"/>
</dbReference>
<evidence type="ECO:0000256" key="2">
    <source>
        <dbReference type="SAM" id="Phobius"/>
    </source>
</evidence>
<organism evidence="5">
    <name type="scientific">Volvox carteri f. nagariensis</name>
    <dbReference type="NCBI Taxonomy" id="3068"/>
    <lineage>
        <taxon>Eukaryota</taxon>
        <taxon>Viridiplantae</taxon>
        <taxon>Chlorophyta</taxon>
        <taxon>core chlorophytes</taxon>
        <taxon>Chlorophyceae</taxon>
        <taxon>CS clade</taxon>
        <taxon>Chlamydomonadales</taxon>
        <taxon>Volvocaceae</taxon>
        <taxon>Volvox</taxon>
    </lineage>
</organism>
<feature type="region of interest" description="Disordered" evidence="1">
    <location>
        <begin position="15"/>
        <end position="34"/>
    </location>
</feature>
<dbReference type="InParanoid" id="D8U1K3"/>
<feature type="domain" description="Protein kinase" evidence="3">
    <location>
        <begin position="405"/>
        <end position="761"/>
    </location>
</feature>
<dbReference type="Gene3D" id="1.10.510.10">
    <property type="entry name" value="Transferase(Phosphotransferase) domain 1"/>
    <property type="match status" value="1"/>
</dbReference>
<evidence type="ECO:0000313" key="4">
    <source>
        <dbReference type="EMBL" id="EFJ46355.1"/>
    </source>
</evidence>
<dbReference type="Proteomes" id="UP000001058">
    <property type="component" value="Unassembled WGS sequence"/>
</dbReference>
<dbReference type="RefSeq" id="XP_002952508.1">
    <property type="nucleotide sequence ID" value="XM_002952462.1"/>
</dbReference>
<evidence type="ECO:0000259" key="3">
    <source>
        <dbReference type="PROSITE" id="PS50011"/>
    </source>
</evidence>
<dbReference type="Pfam" id="PF00069">
    <property type="entry name" value="Pkinase"/>
    <property type="match status" value="1"/>
</dbReference>
<dbReference type="GO" id="GO:0004672">
    <property type="term" value="F:protein kinase activity"/>
    <property type="evidence" value="ECO:0007669"/>
    <property type="project" value="InterPro"/>
</dbReference>
<feature type="compositionally biased region" description="Basic and acidic residues" evidence="1">
    <location>
        <begin position="99"/>
        <end position="121"/>
    </location>
</feature>
<accession>D8U1K3</accession>
<keyword evidence="2" id="KW-0472">Membrane</keyword>
<dbReference type="PROSITE" id="PS00108">
    <property type="entry name" value="PROTEIN_KINASE_ST"/>
    <property type="match status" value="1"/>
</dbReference>
<dbReference type="OrthoDB" id="545952at2759"/>
<feature type="transmembrane region" description="Helical" evidence="2">
    <location>
        <begin position="41"/>
        <end position="61"/>
    </location>
</feature>
<protein>
    <recommendedName>
        <fullName evidence="3">Protein kinase domain-containing protein</fullName>
    </recommendedName>
</protein>
<dbReference type="SMART" id="SM00220">
    <property type="entry name" value="S_TKc"/>
    <property type="match status" value="1"/>
</dbReference>
<dbReference type="InterPro" id="IPR011009">
    <property type="entry name" value="Kinase-like_dom_sf"/>
</dbReference>
<evidence type="ECO:0000256" key="1">
    <source>
        <dbReference type="SAM" id="MobiDB-lite"/>
    </source>
</evidence>
<dbReference type="PROSITE" id="PS50011">
    <property type="entry name" value="PROTEIN_KINASE_DOM"/>
    <property type="match status" value="1"/>
</dbReference>
<feature type="compositionally biased region" description="Gly residues" evidence="1">
    <location>
        <begin position="19"/>
        <end position="32"/>
    </location>
</feature>